<feature type="transmembrane region" description="Helical" evidence="6">
    <location>
        <begin position="89"/>
        <end position="109"/>
    </location>
</feature>
<evidence type="ECO:0000256" key="4">
    <source>
        <dbReference type="ARBA" id="ARBA00022989"/>
    </source>
</evidence>
<reference evidence="7 8" key="1">
    <citation type="submission" date="2018-05" db="EMBL/GenBank/DDBJ databases">
        <title>Animal gut microbial communities from fecal samples from Wisconsin, USA.</title>
        <authorList>
            <person name="Neumann A."/>
        </authorList>
    </citation>
    <scope>NUCLEOTIDE SEQUENCE [LARGE SCALE GENOMIC DNA]</scope>
    <source>
        <strain evidence="7 8">UWS4</strain>
    </source>
</reference>
<evidence type="ECO:0000256" key="2">
    <source>
        <dbReference type="ARBA" id="ARBA00022475"/>
    </source>
</evidence>
<evidence type="ECO:0000313" key="7">
    <source>
        <dbReference type="EMBL" id="PWL01949.1"/>
    </source>
</evidence>
<dbReference type="PANTHER" id="PTHR30250:SF30">
    <property type="entry name" value="LIPID III FLIPPASE"/>
    <property type="match status" value="1"/>
</dbReference>
<feature type="transmembrane region" description="Helical" evidence="6">
    <location>
        <begin position="267"/>
        <end position="285"/>
    </location>
</feature>
<feature type="transmembrane region" description="Helical" evidence="6">
    <location>
        <begin position="372"/>
        <end position="389"/>
    </location>
</feature>
<feature type="transmembrane region" description="Helical" evidence="6">
    <location>
        <begin position="297"/>
        <end position="318"/>
    </location>
</feature>
<dbReference type="InterPro" id="IPR044550">
    <property type="entry name" value="WzxE"/>
</dbReference>
<feature type="transmembrane region" description="Helical" evidence="6">
    <location>
        <begin position="181"/>
        <end position="200"/>
    </location>
</feature>
<dbReference type="EMBL" id="QGHD01000009">
    <property type="protein sequence ID" value="PWL01949.1"/>
    <property type="molecule type" value="Genomic_DNA"/>
</dbReference>
<evidence type="ECO:0000256" key="6">
    <source>
        <dbReference type="SAM" id="Phobius"/>
    </source>
</evidence>
<proteinExistence type="predicted"/>
<name>A0ABX5LP28_9BACT</name>
<comment type="subcellular location">
    <subcellularLocation>
        <location evidence="1">Cell membrane</location>
        <topology evidence="1">Multi-pass membrane protein</topology>
    </subcellularLocation>
</comment>
<dbReference type="RefSeq" id="WP_106198629.1">
    <property type="nucleotide sequence ID" value="NZ_JAXEIU010000063.1"/>
</dbReference>
<evidence type="ECO:0000256" key="1">
    <source>
        <dbReference type="ARBA" id="ARBA00004651"/>
    </source>
</evidence>
<dbReference type="InterPro" id="IPR050833">
    <property type="entry name" value="Poly_Biosynth_Transport"/>
</dbReference>
<organism evidence="7 8">
    <name type="scientific">Hallerella porci</name>
    <dbReference type="NCBI Taxonomy" id="1945871"/>
    <lineage>
        <taxon>Bacteria</taxon>
        <taxon>Pseudomonadati</taxon>
        <taxon>Fibrobacterota</taxon>
        <taxon>Fibrobacteria</taxon>
        <taxon>Fibrobacterales</taxon>
        <taxon>Fibrobacteraceae</taxon>
        <taxon>Hallerella</taxon>
    </lineage>
</organism>
<evidence type="ECO:0000256" key="5">
    <source>
        <dbReference type="ARBA" id="ARBA00023136"/>
    </source>
</evidence>
<feature type="transmembrane region" description="Helical" evidence="6">
    <location>
        <begin position="395"/>
        <end position="413"/>
    </location>
</feature>
<keyword evidence="8" id="KW-1185">Reference proteome</keyword>
<sequence length="421" mass="46759">MKMNGFWKQSAGSGIATAIRIACAFITNKFLAMVMGPVGFAIAGQLQNLINLGQGTSSLALQNGWVSLTARHKNEEDKLGPIWRGGFRISVYASIGTAIFFVLFAFIAPLQTLFPGIPPRYMQAAILFAVPGVISLSVIAICSAVMNGLSDYKRWAIITAGSSILNCLWVILFIHFHAMSILSAIATQSIVSSFFAFFVAHRGGFRYRRFYAKLRAEFRPWKGYAVMGIIPMILTPALYMFMRSYIGNHFGWDAAGFWQGALRISDFFNVGFSSVLGVVLLPRLSAATSKIEFQKTLSALLLRVMILAFVLFGFLFFVRDYLILFALSEKFLPLSSLLPIQLVGDFFKSGCWCLGLALVARKETVAFISVEIASDLFFTLLTIFGAAAWKYQAPFYAYAIENAICFISLFILTRRLSWKNL</sequence>
<dbReference type="CDD" id="cd13125">
    <property type="entry name" value="MATE_like_10"/>
    <property type="match status" value="1"/>
</dbReference>
<feature type="transmembrane region" description="Helical" evidence="6">
    <location>
        <begin position="121"/>
        <end position="143"/>
    </location>
</feature>
<gene>
    <name evidence="7" type="ORF">B0H50_10938</name>
</gene>
<feature type="transmembrane region" description="Helical" evidence="6">
    <location>
        <begin position="338"/>
        <end position="360"/>
    </location>
</feature>
<feature type="transmembrane region" description="Helical" evidence="6">
    <location>
        <begin position="221"/>
        <end position="242"/>
    </location>
</feature>
<comment type="caution">
    <text evidence="7">The sequence shown here is derived from an EMBL/GenBank/DDBJ whole genome shotgun (WGS) entry which is preliminary data.</text>
</comment>
<keyword evidence="4 6" id="KW-1133">Transmembrane helix</keyword>
<feature type="transmembrane region" description="Helical" evidence="6">
    <location>
        <begin position="155"/>
        <end position="175"/>
    </location>
</feature>
<dbReference type="PANTHER" id="PTHR30250">
    <property type="entry name" value="PST FAMILY PREDICTED COLANIC ACID TRANSPORTER"/>
    <property type="match status" value="1"/>
</dbReference>
<keyword evidence="3 6" id="KW-0812">Transmembrane</keyword>
<dbReference type="Proteomes" id="UP000245523">
    <property type="component" value="Unassembled WGS sequence"/>
</dbReference>
<evidence type="ECO:0000256" key="3">
    <source>
        <dbReference type="ARBA" id="ARBA00022692"/>
    </source>
</evidence>
<protein>
    <submittedName>
        <fullName evidence="7">PST family polysaccharide transporter</fullName>
    </submittedName>
</protein>
<accession>A0ABX5LP28</accession>
<keyword evidence="5 6" id="KW-0472">Membrane</keyword>
<evidence type="ECO:0000313" key="8">
    <source>
        <dbReference type="Proteomes" id="UP000245523"/>
    </source>
</evidence>
<keyword evidence="2" id="KW-1003">Cell membrane</keyword>